<dbReference type="Proteomes" id="UP000029121">
    <property type="component" value="Unassembled WGS sequence"/>
</dbReference>
<evidence type="ECO:0000313" key="2">
    <source>
        <dbReference type="Proteomes" id="UP000029121"/>
    </source>
</evidence>
<dbReference type="KEGG" id="crb:17893769"/>
<dbReference type="OrthoDB" id="1913474at2759"/>
<gene>
    <name evidence="1" type="ORF">CARUB_v10014616mg</name>
</gene>
<accession>R0G752</accession>
<dbReference type="PANTHER" id="PTHR35488:SF3">
    <property type="entry name" value="DUF4005 DOMAIN-CONTAINING PROTEIN"/>
    <property type="match status" value="1"/>
</dbReference>
<sequence length="213" mass="24636">NPTLSQRATLFTKLFHPFSPPLKLRNSLRQTLLGRRMSNISPIFPIPDSQHFSDYGFDPQVHYFQVMEEARKHKRETWAKSSMNNGLQFKIQKPISKDDPTRSTMHTNKRKKRCWWKKALPFFKWRKWPVAAGLNEDRRARNFRTVTGSMSGPIYATESLSTPYRASTNRHSSGPIAGTLTPGRAIPYLSLRELNMEQPQRISICSSPIYLVT</sequence>
<dbReference type="STRING" id="81985.R0G752"/>
<proteinExistence type="predicted"/>
<dbReference type="eggNOG" id="ENOG502QQQX">
    <property type="taxonomic scope" value="Eukaryota"/>
</dbReference>
<reference evidence="2" key="1">
    <citation type="journal article" date="2013" name="Nat. Genet.">
        <title>The Capsella rubella genome and the genomic consequences of rapid mating system evolution.</title>
        <authorList>
            <person name="Slotte T."/>
            <person name="Hazzouri K.M."/>
            <person name="Agren J.A."/>
            <person name="Koenig D."/>
            <person name="Maumus F."/>
            <person name="Guo Y.L."/>
            <person name="Steige K."/>
            <person name="Platts A.E."/>
            <person name="Escobar J.S."/>
            <person name="Newman L.K."/>
            <person name="Wang W."/>
            <person name="Mandakova T."/>
            <person name="Vello E."/>
            <person name="Smith L.M."/>
            <person name="Henz S.R."/>
            <person name="Steffen J."/>
            <person name="Takuno S."/>
            <person name="Brandvain Y."/>
            <person name="Coop G."/>
            <person name="Andolfatto P."/>
            <person name="Hu T.T."/>
            <person name="Blanchette M."/>
            <person name="Clark R.M."/>
            <person name="Quesneville H."/>
            <person name="Nordborg M."/>
            <person name="Gaut B.S."/>
            <person name="Lysak M.A."/>
            <person name="Jenkins J."/>
            <person name="Grimwood J."/>
            <person name="Chapman J."/>
            <person name="Prochnik S."/>
            <person name="Shu S."/>
            <person name="Rokhsar D."/>
            <person name="Schmutz J."/>
            <person name="Weigel D."/>
            <person name="Wright S.I."/>
        </authorList>
    </citation>
    <scope>NUCLEOTIDE SEQUENCE [LARGE SCALE GENOMIC DNA]</scope>
    <source>
        <strain evidence="2">cv. Monte Gargano</strain>
    </source>
</reference>
<dbReference type="PANTHER" id="PTHR35488">
    <property type="entry name" value="OS05G0358900 PROTEIN-RELATED"/>
    <property type="match status" value="1"/>
</dbReference>
<keyword evidence="2" id="KW-1185">Reference proteome</keyword>
<protein>
    <submittedName>
        <fullName evidence="1">Uncharacterized protein</fullName>
    </submittedName>
</protein>
<dbReference type="EMBL" id="KB870807">
    <property type="protein sequence ID" value="EOA31437.1"/>
    <property type="molecule type" value="Genomic_DNA"/>
</dbReference>
<name>R0G752_9BRAS</name>
<evidence type="ECO:0000313" key="1">
    <source>
        <dbReference type="EMBL" id="EOA31437.1"/>
    </source>
</evidence>
<organism evidence="1 2">
    <name type="scientific">Capsella rubella</name>
    <dbReference type="NCBI Taxonomy" id="81985"/>
    <lineage>
        <taxon>Eukaryota</taxon>
        <taxon>Viridiplantae</taxon>
        <taxon>Streptophyta</taxon>
        <taxon>Embryophyta</taxon>
        <taxon>Tracheophyta</taxon>
        <taxon>Spermatophyta</taxon>
        <taxon>Magnoliopsida</taxon>
        <taxon>eudicotyledons</taxon>
        <taxon>Gunneridae</taxon>
        <taxon>Pentapetalae</taxon>
        <taxon>rosids</taxon>
        <taxon>malvids</taxon>
        <taxon>Brassicales</taxon>
        <taxon>Brassicaceae</taxon>
        <taxon>Camelineae</taxon>
        <taxon>Capsella</taxon>
    </lineage>
</organism>
<feature type="non-terminal residue" evidence="1">
    <location>
        <position position="1"/>
    </location>
</feature>
<dbReference type="AlphaFoldDB" id="R0G752"/>